<organism evidence="8 9">
    <name type="scientific">Anaerococcus lactolyticus ATCC 51172</name>
    <dbReference type="NCBI Taxonomy" id="525254"/>
    <lineage>
        <taxon>Bacteria</taxon>
        <taxon>Bacillati</taxon>
        <taxon>Bacillota</taxon>
        <taxon>Tissierellia</taxon>
        <taxon>Tissierellales</taxon>
        <taxon>Peptoniphilaceae</taxon>
        <taxon>Anaerococcus</taxon>
    </lineage>
</organism>
<feature type="domain" description="PRD" evidence="7">
    <location>
        <begin position="266"/>
        <end position="373"/>
    </location>
</feature>
<evidence type="ECO:0000313" key="9">
    <source>
        <dbReference type="Proteomes" id="UP000005984"/>
    </source>
</evidence>
<dbReference type="GO" id="GO:0006355">
    <property type="term" value="P:regulation of DNA-templated transcription"/>
    <property type="evidence" value="ECO:0007669"/>
    <property type="project" value="InterPro"/>
</dbReference>
<dbReference type="InterPro" id="IPR036388">
    <property type="entry name" value="WH-like_DNA-bd_sf"/>
</dbReference>
<dbReference type="InterPro" id="IPR036634">
    <property type="entry name" value="PRD_sf"/>
</dbReference>
<keyword evidence="9" id="KW-1185">Reference proteome</keyword>
<keyword evidence="3" id="KW-0805">Transcription regulation</keyword>
<accession>C2BFG8</accession>
<dbReference type="SUPFAM" id="SSF52794">
    <property type="entry name" value="PTS system IIB component-like"/>
    <property type="match status" value="1"/>
</dbReference>
<dbReference type="HOGENOM" id="CLU_013442_3_1_9"/>
<dbReference type="RefSeq" id="WP_004827155.1">
    <property type="nucleotide sequence ID" value="NZ_GG666044.1"/>
</dbReference>
<name>C2BFG8_9FIRM</name>
<evidence type="ECO:0000259" key="7">
    <source>
        <dbReference type="PROSITE" id="PS51372"/>
    </source>
</evidence>
<dbReference type="eggNOG" id="COG3711">
    <property type="taxonomic scope" value="Bacteria"/>
</dbReference>
<proteinExistence type="predicted"/>
<dbReference type="Pfam" id="PF00874">
    <property type="entry name" value="PRD"/>
    <property type="match status" value="1"/>
</dbReference>
<dbReference type="Gene3D" id="1.10.10.10">
    <property type="entry name" value="Winged helix-like DNA-binding domain superfamily/Winged helix DNA-binding domain"/>
    <property type="match status" value="1"/>
</dbReference>
<reference evidence="8 9" key="1">
    <citation type="submission" date="2008-10" db="EMBL/GenBank/DDBJ databases">
        <authorList>
            <person name="Qin X."/>
            <person name="Bachman B."/>
            <person name="Battles P."/>
            <person name="Bell A."/>
            <person name="Bess C."/>
            <person name="Bickham C."/>
            <person name="Chaboub L."/>
            <person name="Chen D."/>
            <person name="Coyle M."/>
            <person name="Deiros D.R."/>
            <person name="Dinh H."/>
            <person name="Forbes L."/>
            <person name="Fowler G."/>
            <person name="Francisco L."/>
            <person name="Fu Q."/>
            <person name="Gubbala S."/>
            <person name="Hale W."/>
            <person name="Han Y."/>
            <person name="Hemphill L."/>
            <person name="Highlander S.K."/>
            <person name="Hirani K."/>
            <person name="Hogues M."/>
            <person name="Jackson L."/>
            <person name="Jakkamsetti A."/>
            <person name="Javaid M."/>
            <person name="Jiang H."/>
            <person name="Korchina V."/>
            <person name="Kovar C."/>
            <person name="Lara F."/>
            <person name="Lee S."/>
            <person name="Mata R."/>
            <person name="Mathew T."/>
            <person name="Moen C."/>
            <person name="Morales K."/>
            <person name="Munidasa M."/>
            <person name="Nazareth L."/>
            <person name="Ngo R."/>
            <person name="Nguyen L."/>
            <person name="Okwuonu G."/>
            <person name="Ongeri F."/>
            <person name="Patil S."/>
            <person name="Petrosino J."/>
            <person name="Pham C."/>
            <person name="Pham P."/>
            <person name="Pu L.-L."/>
            <person name="Puazo M."/>
            <person name="Raj R."/>
            <person name="Reid J."/>
            <person name="Rouhana J."/>
            <person name="Saada N."/>
            <person name="Shang Y."/>
            <person name="Simmons D."/>
            <person name="Thornton R."/>
            <person name="Warren J."/>
            <person name="Weissenberger G."/>
            <person name="Zhang J."/>
            <person name="Zhang L."/>
            <person name="Zhou C."/>
            <person name="Zhu D."/>
            <person name="Muzny D."/>
            <person name="Worley K."/>
            <person name="Gibbs R."/>
        </authorList>
    </citation>
    <scope>NUCLEOTIDE SEQUENCE [LARGE SCALE GENOMIC DNA]</scope>
    <source>
        <strain evidence="8 9">ATCC 51172</strain>
    </source>
</reference>
<keyword evidence="2" id="KW-0677">Repeat</keyword>
<dbReference type="Pfam" id="PF00359">
    <property type="entry name" value="PTS_EIIA_2"/>
    <property type="match status" value="1"/>
</dbReference>
<dbReference type="InterPro" id="IPR011608">
    <property type="entry name" value="PRD"/>
</dbReference>
<dbReference type="InterPro" id="IPR036095">
    <property type="entry name" value="PTS_EIIB-like_sf"/>
</dbReference>
<evidence type="ECO:0000256" key="3">
    <source>
        <dbReference type="ARBA" id="ARBA00023015"/>
    </source>
</evidence>
<dbReference type="InterPro" id="IPR013196">
    <property type="entry name" value="HTH_11"/>
</dbReference>
<dbReference type="eggNOG" id="COG1762">
    <property type="taxonomic scope" value="Bacteria"/>
</dbReference>
<dbReference type="PROSITE" id="PS51372">
    <property type="entry name" value="PRD_2"/>
    <property type="match status" value="1"/>
</dbReference>
<feature type="domain" description="PTS EIIA type-2" evidence="6">
    <location>
        <begin position="459"/>
        <end position="596"/>
    </location>
</feature>
<dbReference type="Gene3D" id="3.40.50.2300">
    <property type="match status" value="1"/>
</dbReference>
<dbReference type="Gene3D" id="1.10.1790.10">
    <property type="entry name" value="PRD domain"/>
    <property type="match status" value="1"/>
</dbReference>
<dbReference type="SUPFAM" id="SSF55804">
    <property type="entry name" value="Phoshotransferase/anion transport protein"/>
    <property type="match status" value="1"/>
</dbReference>
<dbReference type="GO" id="GO:0008982">
    <property type="term" value="F:protein-N(PI)-phosphohistidine-sugar phosphotransferase activity"/>
    <property type="evidence" value="ECO:0007669"/>
    <property type="project" value="InterPro"/>
</dbReference>
<dbReference type="InterPro" id="IPR016152">
    <property type="entry name" value="PTrfase/Anion_transptr"/>
</dbReference>
<dbReference type="SUPFAM" id="SSF63520">
    <property type="entry name" value="PTS-regulatory domain, PRD"/>
    <property type="match status" value="1"/>
</dbReference>
<keyword evidence="5" id="KW-0804">Transcription</keyword>
<dbReference type="AlphaFoldDB" id="C2BFG8"/>
<protein>
    <submittedName>
        <fullName evidence="8">Putative ATP synthase F1, delta subunit</fullName>
    </submittedName>
</protein>
<sequence length="596" mass="69529">MLGDREIEILDVLINAEDVKSNDLSTKFNVSNRTILRDLRKISNFLEKYGDKINSSKDGYKLISTDKNKLKSIIRIIKLKQYNDIYKQLFLFIVEHDNIKVSDLALKFYLSESSIKQKLNMLKKKIDKYNIKLLMVSGKIYIDGLEKDIRNYLVDNYMVVKNNILYHTLLELSGIPSIDIIKKLISKELIDRSITISDYDYSKLISLILVSYYRAEYSIYLSQSYINPIILDINKKLAIEHKIQLSKKDCAYITENSIFNKYMYDDLDYKINKIVDEALSKICKTSSNIYSFDDEFIKAINFHLKILIHRMELNDKIKNPLVNEIKRKFILEMNDAMIIKDMIYEHFNIQIDEDEVSYLAIYLMSSKISSKDKKNVIIICNFGIGVSQIVKMKIEQQYKNLNIIGVYPLSNLDLAISKNPDYIISTVNIDVDTKGIPVVDGTKVIYSNEPLVFAERSIKDILNKNLFFDIDVASKEEFFNVSQKLILKNNSEMTDKKLDVVENYDYSVSTDIGNLVAIPHAVLEGDFKSFVAIFRLKNQIIWNKENVKFVFLIVINKKEKFYIDELKYLYNYILDPSNLSFMINASNYDEFVERIL</sequence>
<evidence type="ECO:0000256" key="4">
    <source>
        <dbReference type="ARBA" id="ARBA00023159"/>
    </source>
</evidence>
<dbReference type="GO" id="GO:0009401">
    <property type="term" value="P:phosphoenolpyruvate-dependent sugar phosphotransferase system"/>
    <property type="evidence" value="ECO:0007669"/>
    <property type="project" value="InterPro"/>
</dbReference>
<dbReference type="PANTHER" id="PTHR30185:SF12">
    <property type="entry name" value="TRANSCRIPTIONAL REGULATOR MANR"/>
    <property type="match status" value="1"/>
</dbReference>
<evidence type="ECO:0000256" key="1">
    <source>
        <dbReference type="ARBA" id="ARBA00022679"/>
    </source>
</evidence>
<dbReference type="InterPro" id="IPR007737">
    <property type="entry name" value="Mga_HTH"/>
</dbReference>
<gene>
    <name evidence="8" type="ORF">HMPREF0072_1088</name>
</gene>
<dbReference type="EMBL" id="ABYO01000195">
    <property type="protein sequence ID" value="EEI86372.1"/>
    <property type="molecule type" value="Genomic_DNA"/>
</dbReference>
<dbReference type="PROSITE" id="PS51094">
    <property type="entry name" value="PTS_EIIA_TYPE_2"/>
    <property type="match status" value="1"/>
</dbReference>
<keyword evidence="4" id="KW-0010">Activator</keyword>
<dbReference type="PANTHER" id="PTHR30185">
    <property type="entry name" value="CRYPTIC BETA-GLUCOSIDE BGL OPERON ANTITERMINATOR"/>
    <property type="match status" value="1"/>
</dbReference>
<dbReference type="Pfam" id="PF05043">
    <property type="entry name" value="Mga"/>
    <property type="match status" value="1"/>
</dbReference>
<dbReference type="Gene3D" id="3.40.930.10">
    <property type="entry name" value="Mannitol-specific EII, Chain A"/>
    <property type="match status" value="1"/>
</dbReference>
<evidence type="ECO:0000256" key="2">
    <source>
        <dbReference type="ARBA" id="ARBA00022737"/>
    </source>
</evidence>
<dbReference type="InterPro" id="IPR050661">
    <property type="entry name" value="BglG_antiterminators"/>
</dbReference>
<dbReference type="InterPro" id="IPR002178">
    <property type="entry name" value="PTS_EIIA_type-2_dom"/>
</dbReference>
<evidence type="ECO:0000256" key="5">
    <source>
        <dbReference type="ARBA" id="ARBA00023163"/>
    </source>
</evidence>
<keyword evidence="1" id="KW-0808">Transferase</keyword>
<evidence type="ECO:0000313" key="8">
    <source>
        <dbReference type="EMBL" id="EEI86372.1"/>
    </source>
</evidence>
<evidence type="ECO:0000259" key="6">
    <source>
        <dbReference type="PROSITE" id="PS51094"/>
    </source>
</evidence>
<dbReference type="Proteomes" id="UP000005984">
    <property type="component" value="Unassembled WGS sequence"/>
</dbReference>
<dbReference type="STRING" id="525254.HMPREF0072_1088"/>
<dbReference type="Pfam" id="PF08279">
    <property type="entry name" value="HTH_11"/>
    <property type="match status" value="1"/>
</dbReference>
<comment type="caution">
    <text evidence="8">The sequence shown here is derived from an EMBL/GenBank/DDBJ whole genome shotgun (WGS) entry which is preliminary data.</text>
</comment>